<proteinExistence type="predicted"/>
<evidence type="ECO:0000313" key="1">
    <source>
        <dbReference type="EMBL" id="OGM10633.1"/>
    </source>
</evidence>
<gene>
    <name evidence="1" type="ORF">A2Z67_00055</name>
</gene>
<dbReference type="EMBL" id="MGFQ01000003">
    <property type="protein sequence ID" value="OGM10633.1"/>
    <property type="molecule type" value="Genomic_DNA"/>
</dbReference>
<reference evidence="1 2" key="1">
    <citation type="journal article" date="2016" name="Nat. Commun.">
        <title>Thousands of microbial genomes shed light on interconnected biogeochemical processes in an aquifer system.</title>
        <authorList>
            <person name="Anantharaman K."/>
            <person name="Brown C.T."/>
            <person name="Hug L.A."/>
            <person name="Sharon I."/>
            <person name="Castelle C.J."/>
            <person name="Probst A.J."/>
            <person name="Thomas B.C."/>
            <person name="Singh A."/>
            <person name="Wilkins M.J."/>
            <person name="Karaoz U."/>
            <person name="Brodie E.L."/>
            <person name="Williams K.H."/>
            <person name="Hubbard S.S."/>
            <person name="Banfield J.F."/>
        </authorList>
    </citation>
    <scope>NUCLEOTIDE SEQUENCE [LARGE SCALE GENOMIC DNA]</scope>
</reference>
<name>A0A1F7X6V4_9BACT</name>
<sequence length="68" mass="8295">MKKYRYVIGDAKLQYFDGTKWVDISDFLKHWKKHWNCECSMEPIRSLAEPKWPKPKKQRQGRLIELDV</sequence>
<organism evidence="1 2">
    <name type="scientific">Candidatus Woesebacteria bacterium RBG_13_36_22</name>
    <dbReference type="NCBI Taxonomy" id="1802478"/>
    <lineage>
        <taxon>Bacteria</taxon>
        <taxon>Candidatus Woeseibacteriota</taxon>
    </lineage>
</organism>
<dbReference type="Proteomes" id="UP000176939">
    <property type="component" value="Unassembled WGS sequence"/>
</dbReference>
<protein>
    <submittedName>
        <fullName evidence="1">Uncharacterized protein</fullName>
    </submittedName>
</protein>
<evidence type="ECO:0000313" key="2">
    <source>
        <dbReference type="Proteomes" id="UP000176939"/>
    </source>
</evidence>
<comment type="caution">
    <text evidence="1">The sequence shown here is derived from an EMBL/GenBank/DDBJ whole genome shotgun (WGS) entry which is preliminary data.</text>
</comment>
<accession>A0A1F7X6V4</accession>
<dbReference type="AlphaFoldDB" id="A0A1F7X6V4"/>